<keyword evidence="5" id="KW-1185">Reference proteome</keyword>
<dbReference type="SUPFAM" id="SSF53254">
    <property type="entry name" value="Phosphoglycerate mutase-like"/>
    <property type="match status" value="1"/>
</dbReference>
<dbReference type="Gene3D" id="3.40.50.1240">
    <property type="entry name" value="Phosphoglycerate mutase-like"/>
    <property type="match status" value="1"/>
</dbReference>
<dbReference type="GO" id="GO:0045820">
    <property type="term" value="P:negative regulation of glycolytic process"/>
    <property type="evidence" value="ECO:0007669"/>
    <property type="project" value="TreeGrafter"/>
</dbReference>
<dbReference type="GO" id="GO:0005829">
    <property type="term" value="C:cytosol"/>
    <property type="evidence" value="ECO:0007669"/>
    <property type="project" value="TreeGrafter"/>
</dbReference>
<dbReference type="InterPro" id="IPR029033">
    <property type="entry name" value="His_PPase_superfam"/>
</dbReference>
<gene>
    <name evidence="4" type="ORF">OGAPHI_002550</name>
</gene>
<evidence type="ECO:0000256" key="2">
    <source>
        <dbReference type="PIRSR" id="PIRSR613078-1"/>
    </source>
</evidence>
<feature type="active site" description="Tele-phosphohistidine intermediate" evidence="2">
    <location>
        <position position="21"/>
    </location>
</feature>
<evidence type="ECO:0008006" key="6">
    <source>
        <dbReference type="Google" id="ProtNLM"/>
    </source>
</evidence>
<evidence type="ECO:0000256" key="3">
    <source>
        <dbReference type="PIRSR" id="PIRSR613078-2"/>
    </source>
</evidence>
<dbReference type="AlphaFoldDB" id="A0A9P8T838"/>
<dbReference type="PROSITE" id="PS00175">
    <property type="entry name" value="PG_MUTASE"/>
    <property type="match status" value="1"/>
</dbReference>
<feature type="binding site" evidence="3">
    <location>
        <begin position="20"/>
        <end position="27"/>
    </location>
    <ligand>
        <name>substrate</name>
    </ligand>
</feature>
<dbReference type="InterPro" id="IPR001345">
    <property type="entry name" value="PG/BPGM_mutase_AS"/>
</dbReference>
<protein>
    <recommendedName>
        <fullName evidence="6">Phosphoglycerate mutase</fullName>
    </recommendedName>
</protein>
<evidence type="ECO:0000256" key="1">
    <source>
        <dbReference type="ARBA" id="ARBA00022801"/>
    </source>
</evidence>
<dbReference type="OrthoDB" id="354304at2759"/>
<sequence>MTVDHQGNVDHDKVRVYIVRHGQTPWNKLKILQGHKDVPLNEIGQEQARLVGERLKHLDFDEFVSSDLTRCVQTTKQITAPHEHKRAFKLRTTPNLRERSMGPVEGMPLAEAKEKYGAKFKELGETRAELLDRLDAEWDQIINDADTNKHLNVLVCTHGGVITNFSSHLHQHHKYELGAGLSADDLKVPFNTSVTVVEVEKKSKKGQILQFGTVHHLHGHLEKVDQELR</sequence>
<dbReference type="InterPro" id="IPR051695">
    <property type="entry name" value="Phosphoglycerate_Mutase"/>
</dbReference>
<dbReference type="PANTHER" id="PTHR46517">
    <property type="entry name" value="FRUCTOSE-2,6-BISPHOSPHATASE TIGAR"/>
    <property type="match status" value="1"/>
</dbReference>
<dbReference type="GO" id="GO:0004331">
    <property type="term" value="F:fructose-2,6-bisphosphate 2-phosphatase activity"/>
    <property type="evidence" value="ECO:0007669"/>
    <property type="project" value="TreeGrafter"/>
</dbReference>
<dbReference type="InterPro" id="IPR013078">
    <property type="entry name" value="His_Pase_superF_clade-1"/>
</dbReference>
<dbReference type="RefSeq" id="XP_046063209.1">
    <property type="nucleotide sequence ID" value="XM_046203432.1"/>
</dbReference>
<evidence type="ECO:0000313" key="4">
    <source>
        <dbReference type="EMBL" id="KAH3668795.1"/>
    </source>
</evidence>
<dbReference type="SMART" id="SM00855">
    <property type="entry name" value="PGAM"/>
    <property type="match status" value="1"/>
</dbReference>
<keyword evidence="1" id="KW-0378">Hydrolase</keyword>
<proteinExistence type="predicted"/>
<dbReference type="GeneID" id="70234517"/>
<reference evidence="4" key="1">
    <citation type="journal article" date="2021" name="Open Biol.">
        <title>Shared evolutionary footprints suggest mitochondrial oxidative damage underlies multiple complex I losses in fungi.</title>
        <authorList>
            <person name="Schikora-Tamarit M.A."/>
            <person name="Marcet-Houben M."/>
            <person name="Nosek J."/>
            <person name="Gabaldon T."/>
        </authorList>
    </citation>
    <scope>NUCLEOTIDE SEQUENCE</scope>
    <source>
        <strain evidence="4">CBS6075</strain>
    </source>
</reference>
<dbReference type="CDD" id="cd07067">
    <property type="entry name" value="HP_PGM_like"/>
    <property type="match status" value="1"/>
</dbReference>
<name>A0A9P8T838_9ASCO</name>
<dbReference type="Proteomes" id="UP000769157">
    <property type="component" value="Unassembled WGS sequence"/>
</dbReference>
<feature type="binding site" evidence="3">
    <location>
        <position position="70"/>
    </location>
    <ligand>
        <name>substrate</name>
    </ligand>
</feature>
<dbReference type="Pfam" id="PF00300">
    <property type="entry name" value="His_Phos_1"/>
    <property type="match status" value="1"/>
</dbReference>
<dbReference type="PANTHER" id="PTHR46517:SF1">
    <property type="entry name" value="FRUCTOSE-2,6-BISPHOSPHATASE TIGAR"/>
    <property type="match status" value="1"/>
</dbReference>
<accession>A0A9P8T838</accession>
<evidence type="ECO:0000313" key="5">
    <source>
        <dbReference type="Proteomes" id="UP000769157"/>
    </source>
</evidence>
<reference evidence="4" key="2">
    <citation type="submission" date="2021-01" db="EMBL/GenBank/DDBJ databases">
        <authorList>
            <person name="Schikora-Tamarit M.A."/>
        </authorList>
    </citation>
    <scope>NUCLEOTIDE SEQUENCE</scope>
    <source>
        <strain evidence="4">CBS6075</strain>
    </source>
</reference>
<dbReference type="GO" id="GO:0043456">
    <property type="term" value="P:regulation of pentose-phosphate shunt"/>
    <property type="evidence" value="ECO:0007669"/>
    <property type="project" value="TreeGrafter"/>
</dbReference>
<comment type="caution">
    <text evidence="4">The sequence shown here is derived from an EMBL/GenBank/DDBJ whole genome shotgun (WGS) entry which is preliminary data.</text>
</comment>
<feature type="active site" description="Proton donor/acceptor" evidence="2">
    <location>
        <position position="98"/>
    </location>
</feature>
<organism evidence="4 5">
    <name type="scientific">Ogataea philodendri</name>
    <dbReference type="NCBI Taxonomy" id="1378263"/>
    <lineage>
        <taxon>Eukaryota</taxon>
        <taxon>Fungi</taxon>
        <taxon>Dikarya</taxon>
        <taxon>Ascomycota</taxon>
        <taxon>Saccharomycotina</taxon>
        <taxon>Pichiomycetes</taxon>
        <taxon>Pichiales</taxon>
        <taxon>Pichiaceae</taxon>
        <taxon>Ogataea</taxon>
    </lineage>
</organism>
<dbReference type="EMBL" id="JAEUBE010000158">
    <property type="protein sequence ID" value="KAH3668795.1"/>
    <property type="molecule type" value="Genomic_DNA"/>
</dbReference>